<evidence type="ECO:0000313" key="3">
    <source>
        <dbReference type="EMBL" id="KAJ1518936.1"/>
    </source>
</evidence>
<evidence type="ECO:0000313" key="4">
    <source>
        <dbReference type="Proteomes" id="UP001075354"/>
    </source>
</evidence>
<evidence type="ECO:0000259" key="2">
    <source>
        <dbReference type="Pfam" id="PF17182"/>
    </source>
</evidence>
<gene>
    <name evidence="3" type="ORF">ONE63_011453</name>
</gene>
<organism evidence="3 4">
    <name type="scientific">Megalurothrips usitatus</name>
    <name type="common">bean blossom thrips</name>
    <dbReference type="NCBI Taxonomy" id="439358"/>
    <lineage>
        <taxon>Eukaryota</taxon>
        <taxon>Metazoa</taxon>
        <taxon>Ecdysozoa</taxon>
        <taxon>Arthropoda</taxon>
        <taxon>Hexapoda</taxon>
        <taxon>Insecta</taxon>
        <taxon>Pterygota</taxon>
        <taxon>Neoptera</taxon>
        <taxon>Paraneoptera</taxon>
        <taxon>Thysanoptera</taxon>
        <taxon>Terebrantia</taxon>
        <taxon>Thripoidea</taxon>
        <taxon>Thripidae</taxon>
        <taxon>Megalurothrips</taxon>
    </lineage>
</organism>
<feature type="compositionally biased region" description="Basic and acidic residues" evidence="1">
    <location>
        <begin position="57"/>
        <end position="66"/>
    </location>
</feature>
<dbReference type="Gene3D" id="3.40.50.1110">
    <property type="entry name" value="SGNH hydrolase"/>
    <property type="match status" value="1"/>
</dbReference>
<evidence type="ECO:0000256" key="1">
    <source>
        <dbReference type="SAM" id="MobiDB-lite"/>
    </source>
</evidence>
<dbReference type="EMBL" id="JAPTSV010000807">
    <property type="protein sequence ID" value="KAJ1518936.1"/>
    <property type="molecule type" value="Genomic_DNA"/>
</dbReference>
<feature type="region of interest" description="Disordered" evidence="1">
    <location>
        <begin position="20"/>
        <end position="87"/>
    </location>
</feature>
<accession>A0AAV7WZY1</accession>
<reference evidence="3" key="1">
    <citation type="submission" date="2022-12" db="EMBL/GenBank/DDBJ databases">
        <title>Chromosome-level genome assembly of the bean flower thrips Megalurothrips usitatus.</title>
        <authorList>
            <person name="Ma L."/>
            <person name="Liu Q."/>
            <person name="Li H."/>
            <person name="Cai W."/>
        </authorList>
    </citation>
    <scope>NUCLEOTIDE SEQUENCE</scope>
    <source>
        <strain evidence="3">Cailab_2022a</strain>
    </source>
</reference>
<keyword evidence="4" id="KW-1185">Reference proteome</keyword>
<dbReference type="InterPro" id="IPR036514">
    <property type="entry name" value="SGNH_hydro_sf"/>
</dbReference>
<comment type="caution">
    <text evidence="3">The sequence shown here is derived from an EMBL/GenBank/DDBJ whole genome shotgun (WGS) entry which is preliminary data.</text>
</comment>
<name>A0AAV7WZY1_9NEOP</name>
<feature type="domain" description="OSK" evidence="2">
    <location>
        <begin position="91"/>
        <end position="260"/>
    </location>
</feature>
<proteinExistence type="predicted"/>
<dbReference type="InterPro" id="IPR033447">
    <property type="entry name" value="OSK"/>
</dbReference>
<dbReference type="Pfam" id="PF17182">
    <property type="entry name" value="OSK"/>
    <property type="match status" value="1"/>
</dbReference>
<feature type="compositionally biased region" description="Basic residues" evidence="1">
    <location>
        <begin position="42"/>
        <end position="55"/>
    </location>
</feature>
<dbReference type="AlphaFoldDB" id="A0AAV7WZY1"/>
<dbReference type="SUPFAM" id="SSF52266">
    <property type="entry name" value="SGNH hydrolase"/>
    <property type="match status" value="1"/>
</dbReference>
<protein>
    <recommendedName>
        <fullName evidence="2">OSK domain-containing protein</fullName>
    </recommendedName>
</protein>
<dbReference type="Proteomes" id="UP001075354">
    <property type="component" value="Unassembled WGS sequence"/>
</dbReference>
<sequence>MDSKSKVLVMLMEESSALKMLQGQLQPARGRGGHGGGERSGRGGHSRGGRGRGGRGRGSDGRDRQGGHRVQGGRIQKRQPRRGLEEDESVAVPLWNDFQLIGDSIMSRLARRCCPSSTPVFNAQSHTRQLGAIVHGQTVSQLGHVLSKPKRPALHNQGIMLIGTNDLIKKVPLESTKQGLEKVIENLCSQMEKLILMTVPPIPRQAEKDAKHLESVRALNECIKSVAAAANDKLQPTQRVFVLETEKCFVDSQDNIKNHLYERVFPSGDVDKIHPNADGLRCLENEIEKFITQLPQNMD</sequence>